<dbReference type="InParanoid" id="A0A0C3NY12"/>
<sequence length="333" mass="37847">MGVNGYGVKQYPPDDVLCEALHQYAKERLMVQECLARLNSEFQLTVKKSRLHELNKQFNVPSPQKPPPTDIATQAVLDKVVNDVNQANGHHVDGFVKLNAQALQMGSVGLDIYGIKDQWSSFLLHLVIVPNHQLAATIGHVPLDYITKYMAIPLTFVTDRGSETGIIFANQTALHMVFAPNIDANQYLLFQFLKSVHNTPIEGLWHYGLHVYHPNKSLHKCVASFTTHIFLYLMDGIAIKQLFYWLWPKILQGKLDSFDCKIPVTQDIIDALRHEIPVSRDVSMCWVSEEFGNLAERIYEEIGCPNFMLHGGWAILQQMEEILVNELQVDELL</sequence>
<proteinExistence type="predicted"/>
<gene>
    <name evidence="1" type="ORF">M404DRAFT_16415</name>
</gene>
<accession>A0A0C3NY12</accession>
<dbReference type="STRING" id="870435.A0A0C3NY12"/>
<dbReference type="HOGENOM" id="CLU_039761_0_0_1"/>
<dbReference type="Proteomes" id="UP000054217">
    <property type="component" value="Unassembled WGS sequence"/>
</dbReference>
<dbReference type="AlphaFoldDB" id="A0A0C3NY12"/>
<reference evidence="2" key="2">
    <citation type="submission" date="2015-01" db="EMBL/GenBank/DDBJ databases">
        <title>Evolutionary Origins and Diversification of the Mycorrhizal Mutualists.</title>
        <authorList>
            <consortium name="DOE Joint Genome Institute"/>
            <consortium name="Mycorrhizal Genomics Consortium"/>
            <person name="Kohler A."/>
            <person name="Kuo A."/>
            <person name="Nagy L.G."/>
            <person name="Floudas D."/>
            <person name="Copeland A."/>
            <person name="Barry K.W."/>
            <person name="Cichocki N."/>
            <person name="Veneault-Fourrey C."/>
            <person name="LaButti K."/>
            <person name="Lindquist E.A."/>
            <person name="Lipzen A."/>
            <person name="Lundell T."/>
            <person name="Morin E."/>
            <person name="Murat C."/>
            <person name="Riley R."/>
            <person name="Ohm R."/>
            <person name="Sun H."/>
            <person name="Tunlid A."/>
            <person name="Henrissat B."/>
            <person name="Grigoriev I.V."/>
            <person name="Hibbett D.S."/>
            <person name="Martin F."/>
        </authorList>
    </citation>
    <scope>NUCLEOTIDE SEQUENCE [LARGE SCALE GENOMIC DNA]</scope>
    <source>
        <strain evidence="2">Marx 270</strain>
    </source>
</reference>
<dbReference type="EMBL" id="KN831999">
    <property type="protein sequence ID" value="KIO00039.1"/>
    <property type="molecule type" value="Genomic_DNA"/>
</dbReference>
<evidence type="ECO:0000313" key="1">
    <source>
        <dbReference type="EMBL" id="KIO00039.1"/>
    </source>
</evidence>
<name>A0A0C3NY12_PISTI</name>
<organism evidence="1 2">
    <name type="scientific">Pisolithus tinctorius Marx 270</name>
    <dbReference type="NCBI Taxonomy" id="870435"/>
    <lineage>
        <taxon>Eukaryota</taxon>
        <taxon>Fungi</taxon>
        <taxon>Dikarya</taxon>
        <taxon>Basidiomycota</taxon>
        <taxon>Agaricomycotina</taxon>
        <taxon>Agaricomycetes</taxon>
        <taxon>Agaricomycetidae</taxon>
        <taxon>Boletales</taxon>
        <taxon>Sclerodermatineae</taxon>
        <taxon>Pisolithaceae</taxon>
        <taxon>Pisolithus</taxon>
    </lineage>
</organism>
<dbReference type="OrthoDB" id="6017046at2759"/>
<evidence type="ECO:0000313" key="2">
    <source>
        <dbReference type="Proteomes" id="UP000054217"/>
    </source>
</evidence>
<reference evidence="1 2" key="1">
    <citation type="submission" date="2014-04" db="EMBL/GenBank/DDBJ databases">
        <authorList>
            <consortium name="DOE Joint Genome Institute"/>
            <person name="Kuo A."/>
            <person name="Kohler A."/>
            <person name="Costa M.D."/>
            <person name="Nagy L.G."/>
            <person name="Floudas D."/>
            <person name="Copeland A."/>
            <person name="Barry K.W."/>
            <person name="Cichocki N."/>
            <person name="Veneault-Fourrey C."/>
            <person name="LaButti K."/>
            <person name="Lindquist E.A."/>
            <person name="Lipzen A."/>
            <person name="Lundell T."/>
            <person name="Morin E."/>
            <person name="Murat C."/>
            <person name="Sun H."/>
            <person name="Tunlid A."/>
            <person name="Henrissat B."/>
            <person name="Grigoriev I.V."/>
            <person name="Hibbett D.S."/>
            <person name="Martin F."/>
            <person name="Nordberg H.P."/>
            <person name="Cantor M.N."/>
            <person name="Hua S.X."/>
        </authorList>
    </citation>
    <scope>NUCLEOTIDE SEQUENCE [LARGE SCALE GENOMIC DNA]</scope>
    <source>
        <strain evidence="1 2">Marx 270</strain>
    </source>
</reference>
<keyword evidence="2" id="KW-1185">Reference proteome</keyword>
<protein>
    <submittedName>
        <fullName evidence="1">Uncharacterized protein</fullName>
    </submittedName>
</protein>